<dbReference type="PANTHER" id="PTHR43105:SF14">
    <property type="entry name" value="FORMATE DEHYDROGENASE H"/>
    <property type="match status" value="1"/>
</dbReference>
<keyword evidence="8" id="KW-0001">2Fe-2S</keyword>
<dbReference type="InterPro" id="IPR006657">
    <property type="entry name" value="MoPterin_dinucl-bd_dom"/>
</dbReference>
<dbReference type="PANTHER" id="PTHR43105">
    <property type="entry name" value="RESPIRATORY NITRATE REDUCTASE"/>
    <property type="match status" value="1"/>
</dbReference>
<name>A0A4R6BVX8_9STAP</name>
<protein>
    <recommendedName>
        <fullName evidence="5">formate dehydrogenase</fullName>
        <ecNumber evidence="5">1.17.1.9</ecNumber>
    </recommendedName>
</protein>
<evidence type="ECO:0000256" key="14">
    <source>
        <dbReference type="ARBA" id="ARBA00034078"/>
    </source>
</evidence>
<comment type="cofactor">
    <cofactor evidence="2">
        <name>Mo-bis(molybdopterin guanine dinucleotide)</name>
        <dbReference type="ChEBI" id="CHEBI:60539"/>
    </cofactor>
</comment>
<dbReference type="InterPro" id="IPR001041">
    <property type="entry name" value="2Fe-2S_ferredoxin-type"/>
</dbReference>
<dbReference type="Pfam" id="PF10588">
    <property type="entry name" value="NADH-G_4Fe-4S_3"/>
    <property type="match status" value="1"/>
</dbReference>
<dbReference type="InterPro" id="IPR006478">
    <property type="entry name" value="Formate_DH_asu"/>
</dbReference>
<comment type="cofactor">
    <cofactor evidence="14">
        <name>[2Fe-2S] cluster</name>
        <dbReference type="ChEBI" id="CHEBI:190135"/>
    </cofactor>
</comment>
<dbReference type="InterPro" id="IPR006656">
    <property type="entry name" value="Mopterin_OxRdtase"/>
</dbReference>
<comment type="cofactor">
    <cofactor evidence="3">
        <name>[4Fe-4S] cluster</name>
        <dbReference type="ChEBI" id="CHEBI:49883"/>
    </cofactor>
</comment>
<evidence type="ECO:0000256" key="4">
    <source>
        <dbReference type="ARBA" id="ARBA00007023"/>
    </source>
</evidence>
<dbReference type="EC" id="1.17.1.9" evidence="5"/>
<dbReference type="FunFam" id="3.40.228.10:FF:000002">
    <property type="entry name" value="Formate dehydrogenase subunit alpha"/>
    <property type="match status" value="1"/>
</dbReference>
<dbReference type="InterPro" id="IPR050123">
    <property type="entry name" value="Prok_molybdopt-oxidoreductase"/>
</dbReference>
<feature type="domain" description="2Fe-2S ferredoxin-type" evidence="15">
    <location>
        <begin position="7"/>
        <end position="83"/>
    </location>
</feature>
<evidence type="ECO:0000256" key="6">
    <source>
        <dbReference type="ARBA" id="ARBA00022485"/>
    </source>
</evidence>
<dbReference type="SUPFAM" id="SSF53706">
    <property type="entry name" value="Formate dehydrogenase/DMSO reductase, domains 1-3"/>
    <property type="match status" value="1"/>
</dbReference>
<dbReference type="PROSITE" id="PS00198">
    <property type="entry name" value="4FE4S_FER_1"/>
    <property type="match status" value="1"/>
</dbReference>
<dbReference type="Gene3D" id="3.40.228.10">
    <property type="entry name" value="Dimethylsulfoxide Reductase, domain 2"/>
    <property type="match status" value="1"/>
</dbReference>
<dbReference type="CDD" id="cd00207">
    <property type="entry name" value="fer2"/>
    <property type="match status" value="1"/>
</dbReference>
<evidence type="ECO:0000256" key="1">
    <source>
        <dbReference type="ARBA" id="ARBA00000455"/>
    </source>
</evidence>
<keyword evidence="9" id="KW-0479">Metal-binding</keyword>
<evidence type="ECO:0000259" key="17">
    <source>
        <dbReference type="PROSITE" id="PS51669"/>
    </source>
</evidence>
<dbReference type="Pfam" id="PF01568">
    <property type="entry name" value="Molydop_binding"/>
    <property type="match status" value="1"/>
</dbReference>
<dbReference type="GO" id="GO:0051539">
    <property type="term" value="F:4 iron, 4 sulfur cluster binding"/>
    <property type="evidence" value="ECO:0007669"/>
    <property type="project" value="UniProtKB-KW"/>
</dbReference>
<dbReference type="InterPro" id="IPR036010">
    <property type="entry name" value="2Fe-2S_ferredoxin-like_sf"/>
</dbReference>
<dbReference type="Pfam" id="PF13510">
    <property type="entry name" value="Fer2_4"/>
    <property type="match status" value="1"/>
</dbReference>
<dbReference type="Pfam" id="PF12838">
    <property type="entry name" value="Fer4_7"/>
    <property type="match status" value="1"/>
</dbReference>
<dbReference type="FunFam" id="3.30.70.20:FF:000032">
    <property type="entry name" value="Formate dehydrogenase, alpha subunit"/>
    <property type="match status" value="1"/>
</dbReference>
<dbReference type="GO" id="GO:0051537">
    <property type="term" value="F:2 iron, 2 sulfur cluster binding"/>
    <property type="evidence" value="ECO:0007669"/>
    <property type="project" value="UniProtKB-KW"/>
</dbReference>
<dbReference type="Pfam" id="PF04879">
    <property type="entry name" value="Molybdop_Fe4S4"/>
    <property type="match status" value="1"/>
</dbReference>
<dbReference type="OrthoDB" id="9805142at2"/>
<dbReference type="Gene3D" id="3.30.70.20">
    <property type="match status" value="1"/>
</dbReference>
<dbReference type="InterPro" id="IPR017896">
    <property type="entry name" value="4Fe4S_Fe-S-bd"/>
</dbReference>
<dbReference type="PROSITE" id="PS51839">
    <property type="entry name" value="4FE4S_HC3"/>
    <property type="match status" value="1"/>
</dbReference>
<feature type="domain" description="4Fe-4S ferredoxin-type" evidence="16">
    <location>
        <begin position="142"/>
        <end position="169"/>
    </location>
</feature>
<evidence type="ECO:0000259" key="18">
    <source>
        <dbReference type="PROSITE" id="PS51839"/>
    </source>
</evidence>
<feature type="domain" description="4Fe-4S His(Cys)3-ligated-type" evidence="18">
    <location>
        <begin position="83"/>
        <end position="123"/>
    </location>
</feature>
<dbReference type="FunFam" id="2.40.40.20:FF:000005">
    <property type="entry name" value="Periplasmic nitrate reductase"/>
    <property type="match status" value="1"/>
</dbReference>
<dbReference type="Proteomes" id="UP000294802">
    <property type="component" value="Unassembled WGS sequence"/>
</dbReference>
<dbReference type="InterPro" id="IPR019574">
    <property type="entry name" value="NADH_UbQ_OxRdtase_Gsu_4Fe4S-bd"/>
</dbReference>
<proteinExistence type="inferred from homology"/>
<dbReference type="Gene3D" id="2.40.40.20">
    <property type="match status" value="1"/>
</dbReference>
<evidence type="ECO:0000313" key="19">
    <source>
        <dbReference type="EMBL" id="TDM12544.1"/>
    </source>
</evidence>
<gene>
    <name evidence="19" type="ORF">ERX29_02745</name>
</gene>
<comment type="similarity">
    <text evidence="4">In the C-terminal section; belongs to the prokaryotic molybdopterin-containing oxidoreductase family.</text>
</comment>
<keyword evidence="12" id="KW-0408">Iron</keyword>
<dbReference type="Pfam" id="PF00384">
    <property type="entry name" value="Molybdopterin"/>
    <property type="match status" value="1"/>
</dbReference>
<dbReference type="CDD" id="cd02753">
    <property type="entry name" value="MopB_Formate-Dh-H"/>
    <property type="match status" value="1"/>
</dbReference>
<dbReference type="SMART" id="SM00929">
    <property type="entry name" value="NADH-G_4Fe-4S_3"/>
    <property type="match status" value="1"/>
</dbReference>
<evidence type="ECO:0000256" key="13">
    <source>
        <dbReference type="ARBA" id="ARBA00023014"/>
    </source>
</evidence>
<dbReference type="GO" id="GO:0015942">
    <property type="term" value="P:formate metabolic process"/>
    <property type="evidence" value="ECO:0007669"/>
    <property type="project" value="InterPro"/>
</dbReference>
<dbReference type="Gene3D" id="3.40.50.740">
    <property type="match status" value="1"/>
</dbReference>
<dbReference type="GO" id="GO:0016020">
    <property type="term" value="C:membrane"/>
    <property type="evidence" value="ECO:0007669"/>
    <property type="project" value="TreeGrafter"/>
</dbReference>
<keyword evidence="11" id="KW-0560">Oxidoreductase</keyword>
<feature type="domain" description="4Fe-4S Mo/W bis-MGD-type" evidence="17">
    <location>
        <begin position="263"/>
        <end position="319"/>
    </location>
</feature>
<evidence type="ECO:0000256" key="8">
    <source>
        <dbReference type="ARBA" id="ARBA00022714"/>
    </source>
</evidence>
<evidence type="ECO:0000256" key="9">
    <source>
        <dbReference type="ARBA" id="ARBA00022723"/>
    </source>
</evidence>
<dbReference type="InterPro" id="IPR041924">
    <property type="entry name" value="Formate_Dh-H_N"/>
</dbReference>
<dbReference type="SMART" id="SM00926">
    <property type="entry name" value="Molybdop_Fe4S4"/>
    <property type="match status" value="1"/>
</dbReference>
<evidence type="ECO:0000256" key="2">
    <source>
        <dbReference type="ARBA" id="ARBA00001942"/>
    </source>
</evidence>
<keyword evidence="10" id="KW-0677">Repeat</keyword>
<dbReference type="FunFam" id="2.20.25.90:FF:000001">
    <property type="entry name" value="Formate dehydrogenase subunit alpha"/>
    <property type="match status" value="1"/>
</dbReference>
<dbReference type="GO" id="GO:0003954">
    <property type="term" value="F:NADH dehydrogenase activity"/>
    <property type="evidence" value="ECO:0007669"/>
    <property type="project" value="TreeGrafter"/>
</dbReference>
<reference evidence="19 20" key="1">
    <citation type="submission" date="2019-01" db="EMBL/GenBank/DDBJ databases">
        <title>Draft genome sequences of the type strains of six Macrococcus species.</title>
        <authorList>
            <person name="Mazhar S."/>
            <person name="Altermann E."/>
            <person name="Hill C."/>
            <person name="Mcauliffe O."/>
        </authorList>
    </citation>
    <scope>NUCLEOTIDE SEQUENCE [LARGE SCALE GENOMIC DNA]</scope>
    <source>
        <strain evidence="19 20">CCM4815</strain>
    </source>
</reference>
<dbReference type="InterPro" id="IPR017900">
    <property type="entry name" value="4Fe4S_Fe_S_CS"/>
</dbReference>
<dbReference type="SUPFAM" id="SSF54862">
    <property type="entry name" value="4Fe-4S ferredoxins"/>
    <property type="match status" value="1"/>
</dbReference>
<organism evidence="19 20">
    <name type="scientific">Macrococcus lamae</name>
    <dbReference type="NCBI Taxonomy" id="198484"/>
    <lineage>
        <taxon>Bacteria</taxon>
        <taxon>Bacillati</taxon>
        <taxon>Bacillota</taxon>
        <taxon>Bacilli</taxon>
        <taxon>Bacillales</taxon>
        <taxon>Staphylococcaceae</taxon>
        <taxon>Macrococcus</taxon>
    </lineage>
</organism>
<dbReference type="PIRSF" id="PIRSF036643">
    <property type="entry name" value="FDH_alpha"/>
    <property type="match status" value="1"/>
</dbReference>
<evidence type="ECO:0000256" key="12">
    <source>
        <dbReference type="ARBA" id="ARBA00023004"/>
    </source>
</evidence>
<dbReference type="PROSITE" id="PS51379">
    <property type="entry name" value="4FE4S_FER_2"/>
    <property type="match status" value="2"/>
</dbReference>
<dbReference type="SUPFAM" id="SSF54292">
    <property type="entry name" value="2Fe-2S ferredoxin-like"/>
    <property type="match status" value="1"/>
</dbReference>
<dbReference type="AlphaFoldDB" id="A0A4R6BVX8"/>
<evidence type="ECO:0000259" key="16">
    <source>
        <dbReference type="PROSITE" id="PS51379"/>
    </source>
</evidence>
<evidence type="ECO:0000256" key="11">
    <source>
        <dbReference type="ARBA" id="ARBA00023002"/>
    </source>
</evidence>
<dbReference type="NCBIfam" id="TIGR01591">
    <property type="entry name" value="Fdh-alpha"/>
    <property type="match status" value="1"/>
</dbReference>
<dbReference type="Gene3D" id="2.20.25.90">
    <property type="entry name" value="ADC-like domains"/>
    <property type="match status" value="1"/>
</dbReference>
<keyword evidence="6" id="KW-0004">4Fe-4S</keyword>
<dbReference type="GO" id="GO:0043546">
    <property type="term" value="F:molybdopterin cofactor binding"/>
    <property type="evidence" value="ECO:0007669"/>
    <property type="project" value="InterPro"/>
</dbReference>
<evidence type="ECO:0000259" key="15">
    <source>
        <dbReference type="PROSITE" id="PS51085"/>
    </source>
</evidence>
<comment type="caution">
    <text evidence="19">The sequence shown here is derived from an EMBL/GenBank/DDBJ whole genome shotgun (WGS) entry which is preliminary data.</text>
</comment>
<dbReference type="PROSITE" id="PS51085">
    <property type="entry name" value="2FE2S_FER_2"/>
    <property type="match status" value="1"/>
</dbReference>
<dbReference type="GO" id="GO:0008863">
    <property type="term" value="F:formate dehydrogenase (NAD+) activity"/>
    <property type="evidence" value="ECO:0007669"/>
    <property type="project" value="UniProtKB-EC"/>
</dbReference>
<keyword evidence="13" id="KW-0411">Iron-sulfur</keyword>
<keyword evidence="7" id="KW-0500">Molybdenum</keyword>
<evidence type="ECO:0000256" key="3">
    <source>
        <dbReference type="ARBA" id="ARBA00001966"/>
    </source>
</evidence>
<evidence type="ECO:0000256" key="7">
    <source>
        <dbReference type="ARBA" id="ARBA00022505"/>
    </source>
</evidence>
<dbReference type="SUPFAM" id="SSF50692">
    <property type="entry name" value="ADC-like"/>
    <property type="match status" value="1"/>
</dbReference>
<feature type="domain" description="4Fe-4S ferredoxin-type" evidence="16">
    <location>
        <begin position="187"/>
        <end position="217"/>
    </location>
</feature>
<dbReference type="InterPro" id="IPR009010">
    <property type="entry name" value="Asp_de-COase-like_dom_sf"/>
</dbReference>
<evidence type="ECO:0000313" key="20">
    <source>
        <dbReference type="Proteomes" id="UP000294802"/>
    </source>
</evidence>
<dbReference type="RefSeq" id="WP_133443156.1">
    <property type="nucleotide sequence ID" value="NZ_SCWB01000003.1"/>
</dbReference>
<dbReference type="PROSITE" id="PS51669">
    <property type="entry name" value="4FE4S_MOW_BIS_MGD"/>
    <property type="match status" value="1"/>
</dbReference>
<dbReference type="GO" id="GO:0022904">
    <property type="term" value="P:respiratory electron transport chain"/>
    <property type="evidence" value="ECO:0007669"/>
    <property type="project" value="TreeGrafter"/>
</dbReference>
<accession>A0A4R6BVX8</accession>
<sequence>MSETTTQNVNIILNGTQLELPARANLLEYLRWQGIDVPSLCYHSDLGAIETCDACIIEVNGELVRACSIEFKNGDVVKTGTSEAFEAQMIAMDRILHNHELYCTVCDFNNGNCTVHNTVKQLKIDHQATHQSPKGAPVNRGKFYRYDPDQCILCGRCVQACQNVQVNETLLIDWELERPRVIWDGNGSTAIDDSSCVNCGHCSTVCPCNAMMEVGMEGEAGFLTGMLKDAFRPAVEVTKAVETGYTPLMAISDIEAEMRQDRIKKTKTVCTYCGVGCSFEVWTKSRDILKVEPSPEAPANQISTCVKGKFGWDFVNSGQRLTKPLIRDGAEFREATWEEAYRLIAMNFKETLEKRGPERLAFITSSKCTNEESYLMQKLARAVIGTNNVDNCSRYCQSPATMGLWRTVGYGGDSGSITDIASAELIIGIGTNTAEAHPVIATRVKSAQKLHGSKLLVSDLRKHELAERADMFIRPNPASDLVWLNAVTKYIIDNNWQDQQFIDEHVNHYDELVNSLEKYTLDYAVQHTGLTKEELIRVATMIHEAKSTVIMWAMGITQQRGGSDASTAISNLLLVTGNYMKPGAGAYPLRGHNNVQGASDMGSMPDHLPGYQKITDEEAMAKFSNAWGVKLNPNKGQNNHQMVDAMHSGELDLLYLKGEDMGIVDSNINHVRAGFEKLKFMVVQDIFFSKTCEYADVVLPASPSFEKTGTFSNTERRIQRLNQVFEPLEGSKPDWVIIQDIANHLGAGWNYTHPSQIMDEIAALTPIYAGVSYDRLDGFNSLQWPVHADGTDTPLLFTEGFPFDDKKARLFPVDWTPPTEYGEEYDIHVNNGRLLEHFHEGNMTYKVAGLKSETPETFLEVSHELAAERGIEDGTLVRLQSPYGKVDVKTIVTDRVFDKEVYLPMNDSGDAAINLLSSSIADKNTSTPAYKETKAKLMILERGGRSPLPSSNFRYGNPIPQYGVNVQQKWARPDYVFPGDIVRERRGGK</sequence>
<dbReference type="InterPro" id="IPR006963">
    <property type="entry name" value="Mopterin_OxRdtase_4Fe-4S_dom"/>
</dbReference>
<dbReference type="EMBL" id="SCWB01000003">
    <property type="protein sequence ID" value="TDM12544.1"/>
    <property type="molecule type" value="Genomic_DNA"/>
</dbReference>
<dbReference type="FunFam" id="3.10.20.740:FF:000003">
    <property type="entry name" value="Formate dehydrogenase subunit alpha"/>
    <property type="match status" value="1"/>
</dbReference>
<evidence type="ECO:0000256" key="10">
    <source>
        <dbReference type="ARBA" id="ARBA00022737"/>
    </source>
</evidence>
<keyword evidence="20" id="KW-1185">Reference proteome</keyword>
<dbReference type="Gene3D" id="3.10.20.740">
    <property type="match status" value="1"/>
</dbReference>
<evidence type="ECO:0000256" key="5">
    <source>
        <dbReference type="ARBA" id="ARBA00013128"/>
    </source>
</evidence>
<dbReference type="GO" id="GO:0046872">
    <property type="term" value="F:metal ion binding"/>
    <property type="evidence" value="ECO:0007669"/>
    <property type="project" value="UniProtKB-KW"/>
</dbReference>
<comment type="catalytic activity">
    <reaction evidence="1">
        <text>formate + NAD(+) = CO2 + NADH</text>
        <dbReference type="Rhea" id="RHEA:15985"/>
        <dbReference type="ChEBI" id="CHEBI:15740"/>
        <dbReference type="ChEBI" id="CHEBI:16526"/>
        <dbReference type="ChEBI" id="CHEBI:57540"/>
        <dbReference type="ChEBI" id="CHEBI:57945"/>
        <dbReference type="EC" id="1.17.1.9"/>
    </reaction>
</comment>